<dbReference type="GO" id="GO:0003700">
    <property type="term" value="F:DNA-binding transcription factor activity"/>
    <property type="evidence" value="ECO:0007669"/>
    <property type="project" value="InterPro"/>
</dbReference>
<keyword evidence="2" id="KW-0805">Transcription regulation</keyword>
<evidence type="ECO:0000313" key="7">
    <source>
        <dbReference type="Proteomes" id="UP000708298"/>
    </source>
</evidence>
<feature type="domain" description="HTH lysR-type" evidence="5">
    <location>
        <begin position="1"/>
        <end position="58"/>
    </location>
</feature>
<keyword evidence="7" id="KW-1185">Reference proteome</keyword>
<dbReference type="PANTHER" id="PTHR30537">
    <property type="entry name" value="HTH-TYPE TRANSCRIPTIONAL REGULATOR"/>
    <property type="match status" value="1"/>
</dbReference>
<comment type="similarity">
    <text evidence="1">Belongs to the LysR transcriptional regulatory family.</text>
</comment>
<accession>A0A963YSR3</accession>
<reference evidence="6" key="2">
    <citation type="submission" date="2021-01" db="EMBL/GenBank/DDBJ databases">
        <authorList>
            <person name="Mieszkin S."/>
            <person name="Pouder E."/>
            <person name="Alain K."/>
        </authorList>
    </citation>
    <scope>NUCLEOTIDE SEQUENCE</scope>
    <source>
        <strain evidence="6">HW T2.11</strain>
    </source>
</reference>
<dbReference type="RefSeq" id="WP_227321479.1">
    <property type="nucleotide sequence ID" value="NZ_JAESVB010000004.1"/>
</dbReference>
<dbReference type="EMBL" id="JAESVB010000004">
    <property type="protein sequence ID" value="MCB8875832.1"/>
    <property type="molecule type" value="Genomic_DNA"/>
</dbReference>
<dbReference type="Pfam" id="PF00126">
    <property type="entry name" value="HTH_1"/>
    <property type="match status" value="1"/>
</dbReference>
<proteinExistence type="inferred from homology"/>
<dbReference type="InterPro" id="IPR005119">
    <property type="entry name" value="LysR_subst-bd"/>
</dbReference>
<gene>
    <name evidence="6" type="ORF">ASILVAE211_11630</name>
</gene>
<keyword evidence="4" id="KW-0804">Transcription</keyword>
<name>A0A963YSR3_9PROT</name>
<dbReference type="GO" id="GO:0043565">
    <property type="term" value="F:sequence-specific DNA binding"/>
    <property type="evidence" value="ECO:0007669"/>
    <property type="project" value="TreeGrafter"/>
</dbReference>
<comment type="caution">
    <text evidence="6">The sequence shown here is derived from an EMBL/GenBank/DDBJ whole genome shotgun (WGS) entry which is preliminary data.</text>
</comment>
<dbReference type="InterPro" id="IPR036390">
    <property type="entry name" value="WH_DNA-bd_sf"/>
</dbReference>
<evidence type="ECO:0000259" key="5">
    <source>
        <dbReference type="PROSITE" id="PS50931"/>
    </source>
</evidence>
<dbReference type="InterPro" id="IPR036388">
    <property type="entry name" value="WH-like_DNA-bd_sf"/>
</dbReference>
<dbReference type="PROSITE" id="PS50931">
    <property type="entry name" value="HTH_LYSR"/>
    <property type="match status" value="1"/>
</dbReference>
<sequence>MNLDALTDFNLVASHGGFGRASRLSGRSKATLSRRVAELEQSLGVRLIERGSHSLRLTDEGRSLHDRTEGLLAEIAEAGEAVVLGAATPRGRLRVSAPVVFAHVALGAIAARFALAYPDVQLEITAEDRQVDPVEDGYDLIIRIDPAPDETLVGRCFLHDERLIVAPLGQVMPQDDGAAVRAVLLSASTPGQVWRIAADAGGALAMRPEPVLRLSSLLMVREAVLAGAGAALLPKLLVAKDIAAGRLALWGVHAGPPVEIWALQSSRRLIGAKVRAFLDLLDSAFPGKVFSPAS</sequence>
<dbReference type="AlphaFoldDB" id="A0A963YSR3"/>
<organism evidence="6 7">
    <name type="scientific">Acidisoma silvae</name>
    <dbReference type="NCBI Taxonomy" id="2802396"/>
    <lineage>
        <taxon>Bacteria</taxon>
        <taxon>Pseudomonadati</taxon>
        <taxon>Pseudomonadota</taxon>
        <taxon>Alphaproteobacteria</taxon>
        <taxon>Acetobacterales</taxon>
        <taxon>Acidocellaceae</taxon>
        <taxon>Acidisoma</taxon>
    </lineage>
</organism>
<dbReference type="Pfam" id="PF03466">
    <property type="entry name" value="LysR_substrate"/>
    <property type="match status" value="1"/>
</dbReference>
<dbReference type="SUPFAM" id="SSF46785">
    <property type="entry name" value="Winged helix' DNA-binding domain"/>
    <property type="match status" value="1"/>
</dbReference>
<dbReference type="Gene3D" id="3.40.190.290">
    <property type="match status" value="1"/>
</dbReference>
<reference evidence="6" key="1">
    <citation type="journal article" date="2021" name="Microorganisms">
        <title>Acidisoma silvae sp. nov. and Acidisomacellulosilytica sp. nov., Two Acidophilic Bacteria Isolated from Decaying Wood, Hydrolyzing Cellulose and Producing Poly-3-hydroxybutyrate.</title>
        <authorList>
            <person name="Mieszkin S."/>
            <person name="Pouder E."/>
            <person name="Uroz S."/>
            <person name="Simon-Colin C."/>
            <person name="Alain K."/>
        </authorList>
    </citation>
    <scope>NUCLEOTIDE SEQUENCE</scope>
    <source>
        <strain evidence="6">HW T2.11</strain>
    </source>
</reference>
<evidence type="ECO:0000256" key="4">
    <source>
        <dbReference type="ARBA" id="ARBA00023163"/>
    </source>
</evidence>
<dbReference type="InterPro" id="IPR000847">
    <property type="entry name" value="LysR_HTH_N"/>
</dbReference>
<dbReference type="GO" id="GO:0006351">
    <property type="term" value="P:DNA-templated transcription"/>
    <property type="evidence" value="ECO:0007669"/>
    <property type="project" value="TreeGrafter"/>
</dbReference>
<dbReference type="SUPFAM" id="SSF53850">
    <property type="entry name" value="Periplasmic binding protein-like II"/>
    <property type="match status" value="1"/>
</dbReference>
<dbReference type="InterPro" id="IPR058163">
    <property type="entry name" value="LysR-type_TF_proteobact-type"/>
</dbReference>
<evidence type="ECO:0000256" key="2">
    <source>
        <dbReference type="ARBA" id="ARBA00023015"/>
    </source>
</evidence>
<keyword evidence="3" id="KW-0238">DNA-binding</keyword>
<evidence type="ECO:0000256" key="3">
    <source>
        <dbReference type="ARBA" id="ARBA00023125"/>
    </source>
</evidence>
<protein>
    <submittedName>
        <fullName evidence="6">LysR family transcriptional regulator</fullName>
    </submittedName>
</protein>
<dbReference type="Proteomes" id="UP000708298">
    <property type="component" value="Unassembled WGS sequence"/>
</dbReference>
<dbReference type="PANTHER" id="PTHR30537:SF68">
    <property type="entry name" value="TRANSCRIPTIONAL REGULATOR-RELATED"/>
    <property type="match status" value="1"/>
</dbReference>
<evidence type="ECO:0000256" key="1">
    <source>
        <dbReference type="ARBA" id="ARBA00009437"/>
    </source>
</evidence>
<evidence type="ECO:0000313" key="6">
    <source>
        <dbReference type="EMBL" id="MCB8875832.1"/>
    </source>
</evidence>
<dbReference type="Gene3D" id="1.10.10.10">
    <property type="entry name" value="Winged helix-like DNA-binding domain superfamily/Winged helix DNA-binding domain"/>
    <property type="match status" value="1"/>
</dbReference>